<dbReference type="RefSeq" id="WP_344276122.1">
    <property type="nucleotide sequence ID" value="NZ_BAAAMR010000073.1"/>
</dbReference>
<dbReference type="EMBL" id="BAAAMR010000073">
    <property type="protein sequence ID" value="GAA2156617.1"/>
    <property type="molecule type" value="Genomic_DNA"/>
</dbReference>
<feature type="region of interest" description="Disordered" evidence="1">
    <location>
        <begin position="1"/>
        <end position="31"/>
    </location>
</feature>
<feature type="compositionally biased region" description="Gly residues" evidence="1">
    <location>
        <begin position="22"/>
        <end position="31"/>
    </location>
</feature>
<protein>
    <recommendedName>
        <fullName evidence="4">Helix-turn-helix domain-containing protein</fullName>
    </recommendedName>
</protein>
<name>A0ABP5LYP9_9ACTN</name>
<organism evidence="2 3">
    <name type="scientific">Actinomadura napierensis</name>
    <dbReference type="NCBI Taxonomy" id="267854"/>
    <lineage>
        <taxon>Bacteria</taxon>
        <taxon>Bacillati</taxon>
        <taxon>Actinomycetota</taxon>
        <taxon>Actinomycetes</taxon>
        <taxon>Streptosporangiales</taxon>
        <taxon>Thermomonosporaceae</taxon>
        <taxon>Actinomadura</taxon>
    </lineage>
</organism>
<evidence type="ECO:0000313" key="3">
    <source>
        <dbReference type="Proteomes" id="UP001501020"/>
    </source>
</evidence>
<evidence type="ECO:0008006" key="4">
    <source>
        <dbReference type="Google" id="ProtNLM"/>
    </source>
</evidence>
<reference evidence="3" key="1">
    <citation type="journal article" date="2019" name="Int. J. Syst. Evol. Microbiol.">
        <title>The Global Catalogue of Microorganisms (GCM) 10K type strain sequencing project: providing services to taxonomists for standard genome sequencing and annotation.</title>
        <authorList>
            <consortium name="The Broad Institute Genomics Platform"/>
            <consortium name="The Broad Institute Genome Sequencing Center for Infectious Disease"/>
            <person name="Wu L."/>
            <person name="Ma J."/>
        </authorList>
    </citation>
    <scope>NUCLEOTIDE SEQUENCE [LARGE SCALE GENOMIC DNA]</scope>
    <source>
        <strain evidence="3">JCM 13850</strain>
    </source>
</reference>
<comment type="caution">
    <text evidence="2">The sequence shown here is derived from an EMBL/GenBank/DDBJ whole genome shotgun (WGS) entry which is preliminary data.</text>
</comment>
<accession>A0ABP5LYP9</accession>
<proteinExistence type="predicted"/>
<evidence type="ECO:0000256" key="1">
    <source>
        <dbReference type="SAM" id="MobiDB-lite"/>
    </source>
</evidence>
<gene>
    <name evidence="2" type="ORF">GCM10009727_65530</name>
</gene>
<evidence type="ECO:0000313" key="2">
    <source>
        <dbReference type="EMBL" id="GAA2156617.1"/>
    </source>
</evidence>
<keyword evidence="3" id="KW-1185">Reference proteome</keyword>
<sequence length="116" mass="11432">MNADLASLPTTRTKPTDSAEPTGGGAAATTAAGGGYGPFVLPEDGIVDAIAIEIAASGARPVALTQTERVLAAARILAAGGGRNDIATRLHVSGNTARTLADRARRIGDPGDLGAA</sequence>
<dbReference type="Proteomes" id="UP001501020">
    <property type="component" value="Unassembled WGS sequence"/>
</dbReference>